<gene>
    <name evidence="2" type="ORF">G2W53_027162</name>
</gene>
<sequence>MPKLDLETSTQVLLHQFATGYSAILFSLLLYNLYFTAAACHLIVYFFDVFGVWTIACESYNNKLYFSSENYIGNVHGDEPVGRELLMFLANWLCDSHLKDPLPTYGACSLVTGHNLFLY</sequence>
<keyword evidence="1" id="KW-0812">Transmembrane</keyword>
<keyword evidence="1" id="KW-1133">Transmembrane helix</keyword>
<feature type="transmembrane region" description="Helical" evidence="1">
    <location>
        <begin position="36"/>
        <end position="56"/>
    </location>
</feature>
<comment type="caution">
    <text evidence="2">The sequence shown here is derived from an EMBL/GenBank/DDBJ whole genome shotgun (WGS) entry which is preliminary data.</text>
</comment>
<keyword evidence="2" id="KW-0378">Hydrolase</keyword>
<feature type="transmembrane region" description="Helical" evidence="1">
    <location>
        <begin position="12"/>
        <end position="30"/>
    </location>
</feature>
<organism evidence="2 3">
    <name type="scientific">Senna tora</name>
    <dbReference type="NCBI Taxonomy" id="362788"/>
    <lineage>
        <taxon>Eukaryota</taxon>
        <taxon>Viridiplantae</taxon>
        <taxon>Streptophyta</taxon>
        <taxon>Embryophyta</taxon>
        <taxon>Tracheophyta</taxon>
        <taxon>Spermatophyta</taxon>
        <taxon>Magnoliopsida</taxon>
        <taxon>eudicotyledons</taxon>
        <taxon>Gunneridae</taxon>
        <taxon>Pentapetalae</taxon>
        <taxon>rosids</taxon>
        <taxon>fabids</taxon>
        <taxon>Fabales</taxon>
        <taxon>Fabaceae</taxon>
        <taxon>Caesalpinioideae</taxon>
        <taxon>Cassia clade</taxon>
        <taxon>Senna</taxon>
    </lineage>
</organism>
<dbReference type="OrthoDB" id="903054at2759"/>
<evidence type="ECO:0000256" key="1">
    <source>
        <dbReference type="SAM" id="Phobius"/>
    </source>
</evidence>
<keyword evidence="2" id="KW-0121">Carboxypeptidase</keyword>
<keyword evidence="2" id="KW-0645">Protease</keyword>
<keyword evidence="1" id="KW-0472">Membrane</keyword>
<dbReference type="Gene3D" id="3.40.630.10">
    <property type="entry name" value="Zn peptidases"/>
    <property type="match status" value="1"/>
</dbReference>
<name>A0A834WGB5_9FABA</name>
<dbReference type="EMBL" id="JAAIUW010000008">
    <property type="protein sequence ID" value="KAF7821707.1"/>
    <property type="molecule type" value="Genomic_DNA"/>
</dbReference>
<proteinExistence type="predicted"/>
<keyword evidence="3" id="KW-1185">Reference proteome</keyword>
<dbReference type="GO" id="GO:0004180">
    <property type="term" value="F:carboxypeptidase activity"/>
    <property type="evidence" value="ECO:0007669"/>
    <property type="project" value="UniProtKB-KW"/>
</dbReference>
<dbReference type="Proteomes" id="UP000634136">
    <property type="component" value="Unassembled WGS sequence"/>
</dbReference>
<evidence type="ECO:0000313" key="2">
    <source>
        <dbReference type="EMBL" id="KAF7821707.1"/>
    </source>
</evidence>
<dbReference type="SUPFAM" id="SSF53187">
    <property type="entry name" value="Zn-dependent exopeptidases"/>
    <property type="match status" value="1"/>
</dbReference>
<accession>A0A834WGB5</accession>
<evidence type="ECO:0000313" key="3">
    <source>
        <dbReference type="Proteomes" id="UP000634136"/>
    </source>
</evidence>
<dbReference type="AlphaFoldDB" id="A0A834WGB5"/>
<protein>
    <submittedName>
        <fullName evidence="2">Carboxypeptidase SOL1-like isoform X4</fullName>
    </submittedName>
</protein>
<reference evidence="2" key="1">
    <citation type="submission" date="2020-09" db="EMBL/GenBank/DDBJ databases">
        <title>Genome-Enabled Discovery of Anthraquinone Biosynthesis in Senna tora.</title>
        <authorList>
            <person name="Kang S.-H."/>
            <person name="Pandey R.P."/>
            <person name="Lee C.-M."/>
            <person name="Sim J.-S."/>
            <person name="Jeong J.-T."/>
            <person name="Choi B.-S."/>
            <person name="Jung M."/>
            <person name="Ginzburg D."/>
            <person name="Zhao K."/>
            <person name="Won S.Y."/>
            <person name="Oh T.-J."/>
            <person name="Yu Y."/>
            <person name="Kim N.-H."/>
            <person name="Lee O.R."/>
            <person name="Lee T.-H."/>
            <person name="Bashyal P."/>
            <person name="Kim T.-S."/>
            <person name="Lee W.-H."/>
            <person name="Kawkins C."/>
            <person name="Kim C.-K."/>
            <person name="Kim J.S."/>
            <person name="Ahn B.O."/>
            <person name="Rhee S.Y."/>
            <person name="Sohng J.K."/>
        </authorList>
    </citation>
    <scope>NUCLEOTIDE SEQUENCE</scope>
    <source>
        <tissue evidence="2">Leaf</tissue>
    </source>
</reference>